<evidence type="ECO:0000313" key="3">
    <source>
        <dbReference type="Proteomes" id="UP000582090"/>
    </source>
</evidence>
<name>A0A7W6GB63_9HYPH</name>
<dbReference type="EMBL" id="JACIDW010000006">
    <property type="protein sequence ID" value="MBB3964737.1"/>
    <property type="molecule type" value="Genomic_DNA"/>
</dbReference>
<dbReference type="Proteomes" id="UP000582090">
    <property type="component" value="Unassembled WGS sequence"/>
</dbReference>
<keyword evidence="3" id="KW-1185">Reference proteome</keyword>
<protein>
    <submittedName>
        <fullName evidence="2">Uncharacterized protein</fullName>
    </submittedName>
</protein>
<gene>
    <name evidence="2" type="ORF">GGQ67_002400</name>
</gene>
<evidence type="ECO:0000256" key="1">
    <source>
        <dbReference type="SAM" id="SignalP"/>
    </source>
</evidence>
<feature type="signal peptide" evidence="1">
    <location>
        <begin position="1"/>
        <end position="19"/>
    </location>
</feature>
<dbReference type="RefSeq" id="WP_183900362.1">
    <property type="nucleotide sequence ID" value="NZ_JACIDW010000006.1"/>
</dbReference>
<dbReference type="AlphaFoldDB" id="A0A7W6GB63"/>
<keyword evidence="1" id="KW-0732">Signal</keyword>
<evidence type="ECO:0000313" key="2">
    <source>
        <dbReference type="EMBL" id="MBB3964737.1"/>
    </source>
</evidence>
<sequence length="159" mass="16155">MKLVILTAGVLLSATIAQAAGTPQQNFPGAPGALTLAGRCSKLVVGKVDASKPCQNEIASVTLINGQVTLIFSAEGKMLGFQGDGTKIKPASSGNVTLPLDMVVTGVGQKMTGQVKVSGSCTLGNPYDGKPVSIECTAKSTDTAFSALFKTNGKAPKQK</sequence>
<accession>A0A7W6GB63</accession>
<reference evidence="2 3" key="1">
    <citation type="submission" date="2020-08" db="EMBL/GenBank/DDBJ databases">
        <title>Genomic Encyclopedia of Type Strains, Phase IV (KMG-IV): sequencing the most valuable type-strain genomes for metagenomic binning, comparative biology and taxonomic classification.</title>
        <authorList>
            <person name="Goeker M."/>
        </authorList>
    </citation>
    <scope>NUCLEOTIDE SEQUENCE [LARGE SCALE GENOMIC DNA]</scope>
    <source>
        <strain evidence="2 3">DSM 26575</strain>
    </source>
</reference>
<organism evidence="2 3">
    <name type="scientific">Rhizobium metallidurans</name>
    <dbReference type="NCBI Taxonomy" id="1265931"/>
    <lineage>
        <taxon>Bacteria</taxon>
        <taxon>Pseudomonadati</taxon>
        <taxon>Pseudomonadota</taxon>
        <taxon>Alphaproteobacteria</taxon>
        <taxon>Hyphomicrobiales</taxon>
        <taxon>Rhizobiaceae</taxon>
        <taxon>Rhizobium/Agrobacterium group</taxon>
        <taxon>Rhizobium</taxon>
    </lineage>
</organism>
<comment type="caution">
    <text evidence="2">The sequence shown here is derived from an EMBL/GenBank/DDBJ whole genome shotgun (WGS) entry which is preliminary data.</text>
</comment>
<proteinExistence type="predicted"/>
<feature type="chain" id="PRO_5030892571" evidence="1">
    <location>
        <begin position="20"/>
        <end position="159"/>
    </location>
</feature>